<keyword evidence="3" id="KW-1185">Reference proteome</keyword>
<evidence type="ECO:0000313" key="2">
    <source>
        <dbReference type="EMBL" id="KIP53103.1"/>
    </source>
</evidence>
<accession>A0A0D0IU98</accession>
<proteinExistence type="predicted"/>
<evidence type="ECO:0000313" key="3">
    <source>
        <dbReference type="Proteomes" id="UP000032120"/>
    </source>
</evidence>
<feature type="transmembrane region" description="Helical" evidence="1">
    <location>
        <begin position="239"/>
        <end position="260"/>
    </location>
</feature>
<feature type="transmembrane region" description="Helical" evidence="1">
    <location>
        <begin position="24"/>
        <end position="45"/>
    </location>
</feature>
<feature type="transmembrane region" description="Helical" evidence="1">
    <location>
        <begin position="210"/>
        <end position="233"/>
    </location>
</feature>
<keyword evidence="1" id="KW-0812">Transmembrane</keyword>
<dbReference type="OrthoDB" id="157137at2"/>
<protein>
    <submittedName>
        <fullName evidence="2">ABC transporter permease</fullName>
    </submittedName>
</protein>
<gene>
    <name evidence="2" type="ORF">SD72_04440</name>
</gene>
<dbReference type="PANTHER" id="PTHR43471">
    <property type="entry name" value="ABC TRANSPORTER PERMEASE"/>
    <property type="match status" value="1"/>
</dbReference>
<reference evidence="2 3" key="1">
    <citation type="submission" date="2015-01" db="EMBL/GenBank/DDBJ databases">
        <title>Draft genome sequence of Leucobacter komagatae strain VKM ST2845.</title>
        <authorList>
            <person name="Karlyshev A.V."/>
            <person name="Kudryashova E.B."/>
        </authorList>
    </citation>
    <scope>NUCLEOTIDE SEQUENCE [LARGE SCALE GENOMIC DNA]</scope>
    <source>
        <strain evidence="2 3">VKM ST2845</strain>
    </source>
</reference>
<feature type="transmembrane region" description="Helical" evidence="1">
    <location>
        <begin position="132"/>
        <end position="156"/>
    </location>
</feature>
<feature type="transmembrane region" description="Helical" evidence="1">
    <location>
        <begin position="79"/>
        <end position="111"/>
    </location>
</feature>
<dbReference type="GO" id="GO:0140359">
    <property type="term" value="F:ABC-type transporter activity"/>
    <property type="evidence" value="ECO:0007669"/>
    <property type="project" value="InterPro"/>
</dbReference>
<dbReference type="AlphaFoldDB" id="A0A0D0IU98"/>
<name>A0A0D0IU98_9MICO</name>
<dbReference type="Pfam" id="PF12679">
    <property type="entry name" value="ABC2_membrane_2"/>
    <property type="match status" value="1"/>
</dbReference>
<dbReference type="EMBL" id="JXSQ01000004">
    <property type="protein sequence ID" value="KIP53103.1"/>
    <property type="molecule type" value="Genomic_DNA"/>
</dbReference>
<dbReference type="RefSeq" id="WP_042543240.1">
    <property type="nucleotide sequence ID" value="NZ_JXSQ01000004.1"/>
</dbReference>
<dbReference type="GO" id="GO:0005886">
    <property type="term" value="C:plasma membrane"/>
    <property type="evidence" value="ECO:0007669"/>
    <property type="project" value="UniProtKB-SubCell"/>
</dbReference>
<feature type="transmembrane region" description="Helical" evidence="1">
    <location>
        <begin position="176"/>
        <end position="198"/>
    </location>
</feature>
<keyword evidence="1" id="KW-0472">Membrane</keyword>
<sequence length="270" mass="28427">MNGRRVLTIARKDLSEVLRNKQALAPLLVVPIIFAVVFPAAIALLGRSSVLTASVNGLDAFLDNIPAGVLPPDLDTGGIVVYAALTYFLAPLFLMIPIMVASVIGSSSFVGEKERRTLEGLLYTPVTNRELVLGKVFAALVPAIVVTWGSFVIYAIIANVLGNPVVGRAFFPNVTWLILVFLLVPLVAFLAITLIVAVSGRSSTVQGAQGVSVLVLLPVLALVVGQATGLMLFDASVALIAAGVIAIVDVAVFLAVAKTFQRERLITKLT</sequence>
<organism evidence="2 3">
    <name type="scientific">Leucobacter komagatae</name>
    <dbReference type="NCBI Taxonomy" id="55969"/>
    <lineage>
        <taxon>Bacteria</taxon>
        <taxon>Bacillati</taxon>
        <taxon>Actinomycetota</taxon>
        <taxon>Actinomycetes</taxon>
        <taxon>Micrococcales</taxon>
        <taxon>Microbacteriaceae</taxon>
        <taxon>Leucobacter</taxon>
    </lineage>
</organism>
<keyword evidence="1" id="KW-1133">Transmembrane helix</keyword>
<dbReference type="Proteomes" id="UP000032120">
    <property type="component" value="Unassembled WGS sequence"/>
</dbReference>
<comment type="caution">
    <text evidence="2">The sequence shown here is derived from an EMBL/GenBank/DDBJ whole genome shotgun (WGS) entry which is preliminary data.</text>
</comment>
<evidence type="ECO:0000256" key="1">
    <source>
        <dbReference type="SAM" id="Phobius"/>
    </source>
</evidence>